<proteinExistence type="predicted"/>
<keyword evidence="6" id="KW-1185">Reference proteome</keyword>
<dbReference type="InterPro" id="IPR029787">
    <property type="entry name" value="Nucleotide_cyclase"/>
</dbReference>
<feature type="chain" id="PRO_5030609128" description="diguanylate cyclase" evidence="3">
    <location>
        <begin position="45"/>
        <end position="970"/>
    </location>
</feature>
<dbReference type="GO" id="GO:1902201">
    <property type="term" value="P:negative regulation of bacterial-type flagellum-dependent cell motility"/>
    <property type="evidence" value="ECO:0007669"/>
    <property type="project" value="TreeGrafter"/>
</dbReference>
<dbReference type="GO" id="GO:0005886">
    <property type="term" value="C:plasma membrane"/>
    <property type="evidence" value="ECO:0007669"/>
    <property type="project" value="TreeGrafter"/>
</dbReference>
<dbReference type="InterPro" id="IPR011123">
    <property type="entry name" value="Y_Y_Y"/>
</dbReference>
<protein>
    <recommendedName>
        <fullName evidence="1">diguanylate cyclase</fullName>
        <ecNumber evidence="1">2.7.7.65</ecNumber>
    </recommendedName>
</protein>
<reference evidence="5 6" key="1">
    <citation type="submission" date="2020-04" db="EMBL/GenBank/DDBJ databases">
        <title>Description of novel Gluconacetobacter.</title>
        <authorList>
            <person name="Sombolestani A."/>
        </authorList>
    </citation>
    <scope>NUCLEOTIDE SEQUENCE [LARGE SCALE GENOMIC DNA]</scope>
    <source>
        <strain evidence="5 6">LMG 27725</strain>
    </source>
</reference>
<dbReference type="GO" id="GO:0052621">
    <property type="term" value="F:diguanylate cyclase activity"/>
    <property type="evidence" value="ECO:0007669"/>
    <property type="project" value="UniProtKB-EC"/>
</dbReference>
<dbReference type="CDD" id="cd01949">
    <property type="entry name" value="GGDEF"/>
    <property type="match status" value="1"/>
</dbReference>
<dbReference type="Proteomes" id="UP000525623">
    <property type="component" value="Unassembled WGS sequence"/>
</dbReference>
<keyword evidence="3" id="KW-0732">Signal</keyword>
<dbReference type="InterPro" id="IPR043128">
    <property type="entry name" value="Rev_trsase/Diguanyl_cyclase"/>
</dbReference>
<dbReference type="InterPro" id="IPR050469">
    <property type="entry name" value="Diguanylate_Cyclase"/>
</dbReference>
<comment type="catalytic activity">
    <reaction evidence="2">
        <text>2 GTP = 3',3'-c-di-GMP + 2 diphosphate</text>
        <dbReference type="Rhea" id="RHEA:24898"/>
        <dbReference type="ChEBI" id="CHEBI:33019"/>
        <dbReference type="ChEBI" id="CHEBI:37565"/>
        <dbReference type="ChEBI" id="CHEBI:58805"/>
        <dbReference type="EC" id="2.7.7.65"/>
    </reaction>
</comment>
<dbReference type="SUPFAM" id="SSF69322">
    <property type="entry name" value="Tricorn protease domain 2"/>
    <property type="match status" value="1"/>
</dbReference>
<dbReference type="GO" id="GO:0043709">
    <property type="term" value="P:cell adhesion involved in single-species biofilm formation"/>
    <property type="evidence" value="ECO:0007669"/>
    <property type="project" value="TreeGrafter"/>
</dbReference>
<feature type="domain" description="GGDEF" evidence="4">
    <location>
        <begin position="841"/>
        <end position="970"/>
    </location>
</feature>
<dbReference type="EMBL" id="JABEQL010000028">
    <property type="protein sequence ID" value="MBB2180646.1"/>
    <property type="molecule type" value="Genomic_DNA"/>
</dbReference>
<dbReference type="Gene3D" id="2.130.10.10">
    <property type="entry name" value="YVTN repeat-like/Quinoprotein amine dehydrogenase"/>
    <property type="match status" value="2"/>
</dbReference>
<dbReference type="EC" id="2.7.7.65" evidence="1"/>
<dbReference type="PROSITE" id="PS50887">
    <property type="entry name" value="GGDEF"/>
    <property type="match status" value="1"/>
</dbReference>
<dbReference type="NCBIfam" id="TIGR00254">
    <property type="entry name" value="GGDEF"/>
    <property type="match status" value="1"/>
</dbReference>
<gene>
    <name evidence="5" type="ORF">HLH29_16035</name>
</gene>
<dbReference type="InterPro" id="IPR013783">
    <property type="entry name" value="Ig-like_fold"/>
</dbReference>
<dbReference type="InterPro" id="IPR000160">
    <property type="entry name" value="GGDEF_dom"/>
</dbReference>
<dbReference type="AlphaFoldDB" id="A0A7W4JG47"/>
<dbReference type="Gene3D" id="3.30.70.270">
    <property type="match status" value="1"/>
</dbReference>
<accession>A0A7W4JG47</accession>
<dbReference type="SUPFAM" id="SSF63829">
    <property type="entry name" value="Calcium-dependent phosphotriesterase"/>
    <property type="match status" value="1"/>
</dbReference>
<organism evidence="5 6">
    <name type="scientific">Gluconacetobacter tumulicola</name>
    <dbReference type="NCBI Taxonomy" id="1017177"/>
    <lineage>
        <taxon>Bacteria</taxon>
        <taxon>Pseudomonadati</taxon>
        <taxon>Pseudomonadota</taxon>
        <taxon>Alphaproteobacteria</taxon>
        <taxon>Acetobacterales</taxon>
        <taxon>Acetobacteraceae</taxon>
        <taxon>Gluconacetobacter</taxon>
    </lineage>
</organism>
<sequence>MFTTHEPPGKTRHSLFRRRKILAWLIFLPCTAAFLAGAPPSAHGQTIPTTLYDAASGLTNISVMSAMQLPTGQIVAATQHGFFFFDGRRFVPFGPEQGLPAAGVGVAAAQTGDGDLILTYADMIYVAHNLAAAASPDRLRFQPVDSGRPLGHDSHRRIMPWRGGLVVTDRDHLLFIHKEGAHERISLLASTLGMQGDPLTDVTALHEDGDTLWIGTSDGRLCAVSGPDLHCPSLPSLAEPRGLGAITQDRDGTLLARTLHELVVVPHGPAAPHVETIPHAGRQYENYQHLLTMSWSPQGALITQADNDELAIRTGGTWKTVTLDGELSNSPLTALLFDQQGALWMGRMGYGLARAGGFGTFETFSRRDGLASDVMWQMARQPGGPLWIASDTGISALDTRTNTVVRTISQAGFHIAADRHGGIWQAGPEGVTHHATQTDWRRDHAIKRVNQILIGHGDDIWLLSDHGAWLADAARRDQEPLPVPGLDGSYVTGLIDAAGTAWLVERGRLVVRHPDGSTTIMLPKWKLATFAPYVIAMQDDHRLWIGGQGGLYRLTHDGDRVEDLTFYDPAAIGNSMLYSLLIDRHGRVWAGSDRGVNVFDGKHWITITEADGLVSNDLDQDSLLEDTDGSIWIGTSRGLSHLLRPETVLTDISPQPVITAMALGQHPYYGEGAAFSRAPLRVTFGTLDYRDAPRLRFRYRLEGADESWNETADGSVRYPSVPPGSHRFMLMAFDPDRHQQSAIVTARITMAHPWWDGWAVRGLAAVCLLLAGYMAWRIRVGLLIKQRRKLQSIVDRQTREIRAAHQALIEQARLDSLTGLLNRGAIQSLLQSSLADLPATTPLMAGLIDVDHFKQINDRWGHLTGDDVLTEIGSRLRQGLSGGDAAGRYGGEEFLVVLTGKSATLPHMQALCRTLGAMPATVGMPDLVVTVSAGIALACANETWQSLIERADKALYRAKAEGRNRVIQAP</sequence>
<dbReference type="RefSeq" id="WP_182968378.1">
    <property type="nucleotide sequence ID" value="NZ_BAABGC010000019.1"/>
</dbReference>
<evidence type="ECO:0000256" key="1">
    <source>
        <dbReference type="ARBA" id="ARBA00012528"/>
    </source>
</evidence>
<dbReference type="Pfam" id="PF07495">
    <property type="entry name" value="Y_Y_Y"/>
    <property type="match status" value="1"/>
</dbReference>
<evidence type="ECO:0000313" key="6">
    <source>
        <dbReference type="Proteomes" id="UP000525623"/>
    </source>
</evidence>
<dbReference type="PANTHER" id="PTHR45138:SF9">
    <property type="entry name" value="DIGUANYLATE CYCLASE DGCM-RELATED"/>
    <property type="match status" value="1"/>
</dbReference>
<dbReference type="Gene3D" id="2.60.40.10">
    <property type="entry name" value="Immunoglobulins"/>
    <property type="match status" value="1"/>
</dbReference>
<evidence type="ECO:0000259" key="4">
    <source>
        <dbReference type="PROSITE" id="PS50887"/>
    </source>
</evidence>
<dbReference type="SMART" id="SM00267">
    <property type="entry name" value="GGDEF"/>
    <property type="match status" value="1"/>
</dbReference>
<name>A0A7W4JG47_9PROT</name>
<dbReference type="Pfam" id="PF00990">
    <property type="entry name" value="GGDEF"/>
    <property type="match status" value="1"/>
</dbReference>
<dbReference type="InterPro" id="IPR015943">
    <property type="entry name" value="WD40/YVTN_repeat-like_dom_sf"/>
</dbReference>
<comment type="caution">
    <text evidence="5">The sequence shown here is derived from an EMBL/GenBank/DDBJ whole genome shotgun (WGS) entry which is preliminary data.</text>
</comment>
<evidence type="ECO:0000313" key="5">
    <source>
        <dbReference type="EMBL" id="MBB2180646.1"/>
    </source>
</evidence>
<dbReference type="FunFam" id="3.30.70.270:FF:000001">
    <property type="entry name" value="Diguanylate cyclase domain protein"/>
    <property type="match status" value="1"/>
</dbReference>
<feature type="signal peptide" evidence="3">
    <location>
        <begin position="1"/>
        <end position="44"/>
    </location>
</feature>
<dbReference type="SUPFAM" id="SSF55073">
    <property type="entry name" value="Nucleotide cyclase"/>
    <property type="match status" value="1"/>
</dbReference>
<dbReference type="PANTHER" id="PTHR45138">
    <property type="entry name" value="REGULATORY COMPONENTS OF SENSORY TRANSDUCTION SYSTEM"/>
    <property type="match status" value="1"/>
</dbReference>
<evidence type="ECO:0000256" key="2">
    <source>
        <dbReference type="ARBA" id="ARBA00034247"/>
    </source>
</evidence>
<evidence type="ECO:0000256" key="3">
    <source>
        <dbReference type="SAM" id="SignalP"/>
    </source>
</evidence>